<dbReference type="EMBL" id="PCXL01000013">
    <property type="protein sequence ID" value="PIR37899.1"/>
    <property type="molecule type" value="Genomic_DNA"/>
</dbReference>
<proteinExistence type="predicted"/>
<keyword evidence="2" id="KW-0812">Transmembrane</keyword>
<keyword evidence="2" id="KW-0472">Membrane</keyword>
<keyword evidence="2" id="KW-1133">Transmembrane helix</keyword>
<dbReference type="AlphaFoldDB" id="A0A2H0QUD8"/>
<accession>A0A2H0QUD8</accession>
<evidence type="ECO:0000313" key="4">
    <source>
        <dbReference type="Proteomes" id="UP000231333"/>
    </source>
</evidence>
<evidence type="ECO:0000256" key="2">
    <source>
        <dbReference type="SAM" id="Phobius"/>
    </source>
</evidence>
<evidence type="ECO:0000256" key="1">
    <source>
        <dbReference type="SAM" id="Coils"/>
    </source>
</evidence>
<name>A0A2H0QUD8_9BACT</name>
<keyword evidence="1" id="KW-0175">Coiled coil</keyword>
<protein>
    <recommendedName>
        <fullName evidence="5">Cell division protein FtsL</fullName>
    </recommendedName>
</protein>
<dbReference type="Proteomes" id="UP000231333">
    <property type="component" value="Unassembled WGS sequence"/>
</dbReference>
<evidence type="ECO:0000313" key="3">
    <source>
        <dbReference type="EMBL" id="PIR37899.1"/>
    </source>
</evidence>
<feature type="transmembrane region" description="Helical" evidence="2">
    <location>
        <begin position="20"/>
        <end position="41"/>
    </location>
</feature>
<feature type="coiled-coil region" evidence="1">
    <location>
        <begin position="47"/>
        <end position="74"/>
    </location>
</feature>
<comment type="caution">
    <text evidence="3">The sequence shown here is derived from an EMBL/GenBank/DDBJ whole genome shotgun (WGS) entry which is preliminary data.</text>
</comment>
<gene>
    <name evidence="3" type="ORF">COV34_02310</name>
</gene>
<reference evidence="3 4" key="1">
    <citation type="submission" date="2017-09" db="EMBL/GenBank/DDBJ databases">
        <title>Depth-based differentiation of microbial function through sediment-hosted aquifers and enrichment of novel symbionts in the deep terrestrial subsurface.</title>
        <authorList>
            <person name="Probst A.J."/>
            <person name="Ladd B."/>
            <person name="Jarett J.K."/>
            <person name="Geller-Mcgrath D.E."/>
            <person name="Sieber C.M."/>
            <person name="Emerson J.B."/>
            <person name="Anantharaman K."/>
            <person name="Thomas B.C."/>
            <person name="Malmstrom R."/>
            <person name="Stieglmeier M."/>
            <person name="Klingl A."/>
            <person name="Woyke T."/>
            <person name="Ryan C.M."/>
            <person name="Banfield J.F."/>
        </authorList>
    </citation>
    <scope>NUCLEOTIDE SEQUENCE [LARGE SCALE GENOMIC DNA]</scope>
    <source>
        <strain evidence="3">CG10_big_fil_rev_8_21_14_0_10_42_12</strain>
    </source>
</reference>
<evidence type="ECO:0008006" key="5">
    <source>
        <dbReference type="Google" id="ProtNLM"/>
    </source>
</evidence>
<sequence length="106" mass="11584">MSNSNVLTRTLEVTRGTLFVHVALVGAVCLGLYGYFLFGAISNGGEIGRMQTEIREQSSRLGELEAEYMALKKTLSIEEAYELGFVSATQPTYLASEQNTTVAVNR</sequence>
<organism evidence="3 4">
    <name type="scientific">Candidatus Zambryskibacteria bacterium CG10_big_fil_rev_8_21_14_0_10_42_12</name>
    <dbReference type="NCBI Taxonomy" id="1975115"/>
    <lineage>
        <taxon>Bacteria</taxon>
        <taxon>Candidatus Zambryskiibacteriota</taxon>
    </lineage>
</organism>